<accession>B4FW11</accession>
<dbReference type="EMBL" id="BT041299">
    <property type="protein sequence ID" value="ACF86304.1"/>
    <property type="molecule type" value="mRNA"/>
</dbReference>
<reference evidence="1" key="1">
    <citation type="journal article" date="2009" name="PLoS Genet.">
        <title>Sequencing, mapping, and analysis of 27,455 maize full-length cDNAs.</title>
        <authorList>
            <person name="Soderlund C."/>
            <person name="Descour A."/>
            <person name="Kudrna D."/>
            <person name="Bomhoff M."/>
            <person name="Boyd L."/>
            <person name="Currie J."/>
            <person name="Angelova A."/>
            <person name="Collura K."/>
            <person name="Wissotski M."/>
            <person name="Ashley E."/>
            <person name="Morrow D."/>
            <person name="Fernandes J."/>
            <person name="Walbot V."/>
            <person name="Yu Y."/>
        </authorList>
    </citation>
    <scope>NUCLEOTIDE SEQUENCE</scope>
    <source>
        <strain evidence="1">B73</strain>
    </source>
</reference>
<dbReference type="AlphaFoldDB" id="B4FW11"/>
<name>B4FW11_MAIZE</name>
<organism evidence="1">
    <name type="scientific">Zea mays</name>
    <name type="common">Maize</name>
    <dbReference type="NCBI Taxonomy" id="4577"/>
    <lineage>
        <taxon>Eukaryota</taxon>
        <taxon>Viridiplantae</taxon>
        <taxon>Streptophyta</taxon>
        <taxon>Embryophyta</taxon>
        <taxon>Tracheophyta</taxon>
        <taxon>Spermatophyta</taxon>
        <taxon>Magnoliopsida</taxon>
        <taxon>Liliopsida</taxon>
        <taxon>Poales</taxon>
        <taxon>Poaceae</taxon>
        <taxon>PACMAD clade</taxon>
        <taxon>Panicoideae</taxon>
        <taxon>Andropogonodae</taxon>
        <taxon>Andropogoneae</taxon>
        <taxon>Tripsacinae</taxon>
        <taxon>Zea</taxon>
    </lineage>
</organism>
<protein>
    <submittedName>
        <fullName evidence="1">Uncharacterized protein</fullName>
    </submittedName>
</protein>
<proteinExistence type="evidence at transcript level"/>
<evidence type="ECO:0000313" key="1">
    <source>
        <dbReference type="EMBL" id="ACF86304.1"/>
    </source>
</evidence>
<sequence length="38" mass="4369">MTWSKKTTNIIASQDLDTLSTLDHVFARYHAIFSIMVL</sequence>